<dbReference type="Proteomes" id="UP000694850">
    <property type="component" value="Unplaced"/>
</dbReference>
<evidence type="ECO:0000313" key="2">
    <source>
        <dbReference type="RefSeq" id="XP_042638322.1"/>
    </source>
</evidence>
<protein>
    <submittedName>
        <fullName evidence="2">Zinc finger protein 831</fullName>
    </submittedName>
</protein>
<organism evidence="1 2">
    <name type="scientific">Orycteropus afer afer</name>
    <dbReference type="NCBI Taxonomy" id="1230840"/>
    <lineage>
        <taxon>Eukaryota</taxon>
        <taxon>Metazoa</taxon>
        <taxon>Chordata</taxon>
        <taxon>Craniata</taxon>
        <taxon>Vertebrata</taxon>
        <taxon>Euteleostomi</taxon>
        <taxon>Mammalia</taxon>
        <taxon>Eutheria</taxon>
        <taxon>Afrotheria</taxon>
        <taxon>Tubulidentata</taxon>
        <taxon>Orycteropodidae</taxon>
        <taxon>Orycteropus</taxon>
    </lineage>
</organism>
<sequence length="1761" mass="186180">MWDGGPPARDQPAPGPSGAPGGQASPRLTLGPILLPPEQSSAPAVFLKALPIPLYHMVPPRALHSRAALVPSSLDGASLPLILSPLPQPEGSGSAPVGKPPAQMLTLNLVGALPLLSPGLGAPLGSPSKVRSAGRYLCPHCGRDCLKPSVLEKHIRSHTGERPFPCSTCGIAFKTQSNLYKHRRTQTHLSNSRRCSGPDGGGGPPDEGAGAGGGPRVDGSGDGCSQTEGTGAAERPPSRGPCLLSAAQLALVAESLDTQPEAAPCAGSTFADGEGPLDSIGLQPPWKLPEQKSPAASKLCPLQRQQATSWEKAWDAKGSEGRLRKCESSDSGYLSRSDSAEQPLVPASPLHSQPEPSAEGGPELEKKRLEEHIAQLISHNQAVVDDPQLDTVRPRKTVLSKQGSIDLPMPYTYKDSFHFDMRALEPGRRRPATVGSARSTCTPPDKARPLSFHSVPTQFSTTVDCVPVTRSNSLPFVESSRTWREWGPDPQEACPRRQRPLSPRLAPAHLGCSLGPVLSAVPSSHPRALVRQAAVEDLPSTPVGERPVPTEDPQKTTAGEGAASRGRVSGKRGGQRKLKMFSQEKWQVYGDETFKRIYQKGKASPHGGKKVGEVRVDPLPQAEAMQTGAMKTPVCVDTRTPVSGNATSPVCRDMRTPISGDTNTPICGDATSLICRDVRTPTCGDMSIPINGDVRTPVCGDVRTPISGEVRIPVSGDVRTPICGDERTPVCGDVRTPVCGDVRAPVSGEVRTPVCGEVRTPVCGNVRTSVCGDVRTPVCGDVRTPVSGDVRTPVCGDVRTPVSGEARTPVCEDVLPPAGMSSGSLPGSWGGPMAPEFSLLAEPPKSRSGSSDEPGLNEVMAPPTLSCRDPPCLGHRSPPHPPNRRLEPGGKLSPGGDPGDPKQERVGCSDVGEETHAWAQSTLGLPSSGPSHGLAMGDRLPSERKKVKVEGLGGQGRSEAVGVGSERGGSPEVPVQAASLLAWAWDSEPLEKPTGLLLSADCKRGGKDLHRASVGASSASSLTVLRQAGPRAKKPPMHPAAMSPRYYPQVPDGSSSQLVALPWALDNAFTPKYLLRLPQGDSSSELPVPRRSEQGQDSLCRRWWPEERVPFVRSGRGMPLSPGPASGRTPGEADSINKDPDWSRARDGVEGTQVGEERGDKWDTSTLGPRGPASIPPPTTSGPCLAWAMEREVTTVRPLCSGSTMVTGRPPGGTPNPGPPVWEKAPEDPPSGPFLSAITQPPAWPEPTLPPHSGNPRSCGTKGPFPSLGSELRLTWCCLSRSLPLPSEQKGTASSVYSSLHLPGAGPREEGPEEWPVTSRGDLRPVQMSKLSCPVAPGMTSQDWVSKHEQKKRLRRRRAKMSHGSSRQRKLRTHPTRYKRPCLQSQAQLRARRLLRSHWVLRGGCHCHPREGRDPCQPLSRAASETAGLNPRGEPSGATSEPSLCQESVEKHEEACGRIPVTIPPSAGPRSIREQDDVAVKDISPPAGEHGNYFPRNTAAASGLSLHCDSWPAVGEHHLLPGAKGLDGGLPETEQLLPPEHVSVDPKLGVLTDAQKPSSSDSKGTFPHHDDATSVATLCTSLGARAGHTALGTPSAGSQGHSGATEIWAPSSPDRKAMAEGTSPSPLLEKPSSGQKLSDAVPLGPTEKPHLETSASGLSSKNSHQEEGAHKAVFPSRGQYECGEMVTPHCPVGNGSEKCQVAESIAQKDCVAPSSPGQHTDTPETPSRTVKKRSLEGVRKQTRVEFSDTSSDDEDRLVIEI</sequence>
<keyword evidence="1" id="KW-1185">Reference proteome</keyword>
<name>A0AC54Z5K8_ORYAF</name>
<accession>A0AC54Z5K8</accession>
<evidence type="ECO:0000313" key="1">
    <source>
        <dbReference type="Proteomes" id="UP000694850"/>
    </source>
</evidence>
<gene>
    <name evidence="2" type="primary">ZNF831</name>
</gene>
<dbReference type="RefSeq" id="XP_042638322.1">
    <property type="nucleotide sequence ID" value="XM_042782388.1"/>
</dbReference>
<proteinExistence type="predicted"/>
<reference evidence="2" key="1">
    <citation type="submission" date="2025-08" db="UniProtKB">
        <authorList>
            <consortium name="RefSeq"/>
        </authorList>
    </citation>
    <scope>IDENTIFICATION</scope>
</reference>